<dbReference type="STRING" id="54915.ADS79_13205"/>
<dbReference type="SUPFAM" id="SSF51261">
    <property type="entry name" value="Duplicated hybrid motif"/>
    <property type="match status" value="1"/>
</dbReference>
<dbReference type="Pfam" id="PF01476">
    <property type="entry name" value="LysM"/>
    <property type="match status" value="1"/>
</dbReference>
<dbReference type="CDD" id="cd00118">
    <property type="entry name" value="LysM"/>
    <property type="match status" value="1"/>
</dbReference>
<dbReference type="Pfam" id="PF01551">
    <property type="entry name" value="Peptidase_M23"/>
    <property type="match status" value="1"/>
</dbReference>
<dbReference type="InterPro" id="IPR036779">
    <property type="entry name" value="LysM_dom_sf"/>
</dbReference>
<dbReference type="PANTHER" id="PTHR21666">
    <property type="entry name" value="PEPTIDASE-RELATED"/>
    <property type="match status" value="1"/>
</dbReference>
<dbReference type="Gene3D" id="3.10.350.10">
    <property type="entry name" value="LysM domain"/>
    <property type="match status" value="1"/>
</dbReference>
<dbReference type="GO" id="GO:0004222">
    <property type="term" value="F:metalloendopeptidase activity"/>
    <property type="evidence" value="ECO:0007669"/>
    <property type="project" value="TreeGrafter"/>
</dbReference>
<proteinExistence type="predicted"/>
<evidence type="ECO:0000313" key="4">
    <source>
        <dbReference type="Proteomes" id="UP000036834"/>
    </source>
</evidence>
<dbReference type="InterPro" id="IPR012854">
    <property type="entry name" value="Cu_amine_oxidase-like_N"/>
</dbReference>
<dbReference type="InterPro" id="IPR011055">
    <property type="entry name" value="Dup_hybrid_motif"/>
</dbReference>
<gene>
    <name evidence="3" type="ORF">ADS79_13205</name>
    <name evidence="2" type="ORF">BRE01_38700</name>
</gene>
<organism evidence="3 4">
    <name type="scientific">Brevibacillus reuszeri</name>
    <dbReference type="NCBI Taxonomy" id="54915"/>
    <lineage>
        <taxon>Bacteria</taxon>
        <taxon>Bacillati</taxon>
        <taxon>Bacillota</taxon>
        <taxon>Bacilli</taxon>
        <taxon>Bacillales</taxon>
        <taxon>Paenibacillaceae</taxon>
        <taxon>Brevibacillus</taxon>
    </lineage>
</organism>
<protein>
    <submittedName>
        <fullName evidence="3">Metalloendopeptidase</fullName>
    </submittedName>
</protein>
<dbReference type="InterPro" id="IPR016047">
    <property type="entry name" value="M23ase_b-sheet_dom"/>
</dbReference>
<dbReference type="InterPro" id="IPR018392">
    <property type="entry name" value="LysM"/>
</dbReference>
<dbReference type="InterPro" id="IPR036582">
    <property type="entry name" value="Mao_N_sf"/>
</dbReference>
<dbReference type="InterPro" id="IPR050570">
    <property type="entry name" value="Cell_wall_metabolism_enzyme"/>
</dbReference>
<dbReference type="PATRIC" id="fig|54915.3.peg.1631"/>
<evidence type="ECO:0000313" key="3">
    <source>
        <dbReference type="EMBL" id="KNB72796.1"/>
    </source>
</evidence>
<reference evidence="2 5" key="3">
    <citation type="submission" date="2019-06" db="EMBL/GenBank/DDBJ databases">
        <title>Whole genome shotgun sequence of Brevibacillus reuszeri NBRC 15719.</title>
        <authorList>
            <person name="Hosoyama A."/>
            <person name="Uohara A."/>
            <person name="Ohji S."/>
            <person name="Ichikawa N."/>
        </authorList>
    </citation>
    <scope>NUCLEOTIDE SEQUENCE [LARGE SCALE GENOMIC DNA]</scope>
    <source>
        <strain evidence="2 5">NBRC 15719</strain>
    </source>
</reference>
<feature type="domain" description="LysM" evidence="1">
    <location>
        <begin position="173"/>
        <end position="216"/>
    </location>
</feature>
<comment type="caution">
    <text evidence="3">The sequence shown here is derived from an EMBL/GenBank/DDBJ whole genome shotgun (WGS) entry which is preliminary data.</text>
</comment>
<dbReference type="PANTHER" id="PTHR21666:SF270">
    <property type="entry name" value="MUREIN HYDROLASE ACTIVATOR ENVC"/>
    <property type="match status" value="1"/>
</dbReference>
<evidence type="ECO:0000313" key="5">
    <source>
        <dbReference type="Proteomes" id="UP000319578"/>
    </source>
</evidence>
<dbReference type="AlphaFoldDB" id="A0A0K9YVU0"/>
<evidence type="ECO:0000313" key="2">
    <source>
        <dbReference type="EMBL" id="GED70168.1"/>
    </source>
</evidence>
<dbReference type="SUPFAM" id="SSF54106">
    <property type="entry name" value="LysM domain"/>
    <property type="match status" value="1"/>
</dbReference>
<evidence type="ECO:0000259" key="1">
    <source>
        <dbReference type="PROSITE" id="PS51782"/>
    </source>
</evidence>
<dbReference type="Gene3D" id="2.70.70.10">
    <property type="entry name" value="Glucose Permease (Domain IIA)"/>
    <property type="match status" value="1"/>
</dbReference>
<keyword evidence="5" id="KW-1185">Reference proteome</keyword>
<dbReference type="EMBL" id="BJON01000015">
    <property type="protein sequence ID" value="GED70168.1"/>
    <property type="molecule type" value="Genomic_DNA"/>
</dbReference>
<dbReference type="SMART" id="SM00257">
    <property type="entry name" value="LysM"/>
    <property type="match status" value="1"/>
</dbReference>
<dbReference type="Pfam" id="PF07833">
    <property type="entry name" value="Cu_amine_oxidN1"/>
    <property type="match status" value="1"/>
</dbReference>
<name>A0A0K9YVU0_9BACL</name>
<accession>A0A0K9YVU0</accession>
<dbReference type="EMBL" id="LGIQ01000007">
    <property type="protein sequence ID" value="KNB72796.1"/>
    <property type="molecule type" value="Genomic_DNA"/>
</dbReference>
<dbReference type="Proteomes" id="UP000036834">
    <property type="component" value="Unassembled WGS sequence"/>
</dbReference>
<dbReference type="PROSITE" id="PS51782">
    <property type="entry name" value="LYSM"/>
    <property type="match status" value="1"/>
</dbReference>
<dbReference type="OrthoDB" id="9810477at2"/>
<reference evidence="3" key="2">
    <citation type="submission" date="2015-07" db="EMBL/GenBank/DDBJ databases">
        <title>MeaNS - Measles Nucleotide Surveillance Program.</title>
        <authorList>
            <person name="Tran T."/>
            <person name="Druce J."/>
        </authorList>
    </citation>
    <scope>NUCLEOTIDE SEQUENCE</scope>
    <source>
        <strain evidence="3">DSM 9887</strain>
    </source>
</reference>
<dbReference type="Proteomes" id="UP000319578">
    <property type="component" value="Unassembled WGS sequence"/>
</dbReference>
<dbReference type="CDD" id="cd12797">
    <property type="entry name" value="M23_peptidase"/>
    <property type="match status" value="1"/>
</dbReference>
<sequence length="407" mass="45222">MNRCLHRNSILHWPRLLGVFCVCLGLFIGVIDMSKPALAEEPGPTVSLVINGKAVFSDVQPLLENGRMLVPIRYIGESTGASVTYEAATKQVIMEQKDRRVSLIVGSNVAYVNGRHYTLDVPPKIVNDRTVVPIRFVSEALGYRVNWDERAQVAQIESKEPDDSVAIVKEASNPYVVQAGDTLSKVALQHGTTMSAIKKNNYLSSDNLTIDQILFLPNDSKTATNPLSKKVGDSGLLKKTYYFPFNNRSWYEPYGDSFGSDREWTESSDGSVRSHEGIDIMAPKGTPVYSVSSGTINRIGWNTYGGWRINITDESGQYRMYYAHLSAYTPGLRIGDTIQAGQLIGFVGDTGYGGAGTVGMFAPHLHFGLYLNDNNRAIDAYDYLRYWEQNKVASPFFLMGQTRRRIS</sequence>
<dbReference type="Gene3D" id="3.30.457.10">
    <property type="entry name" value="Copper amine oxidase-like, N-terminal domain"/>
    <property type="match status" value="1"/>
</dbReference>
<dbReference type="SUPFAM" id="SSF55383">
    <property type="entry name" value="Copper amine oxidase, domain N"/>
    <property type="match status" value="1"/>
</dbReference>
<reference evidence="4" key="1">
    <citation type="submission" date="2015-07" db="EMBL/GenBank/DDBJ databases">
        <title>Genome sequencing project for genomic taxonomy and phylogenomics of Bacillus-like bacteria.</title>
        <authorList>
            <person name="Liu B."/>
            <person name="Wang J."/>
            <person name="Zhu Y."/>
            <person name="Liu G."/>
            <person name="Chen Q."/>
            <person name="Chen Z."/>
            <person name="Lan J."/>
            <person name="Che J."/>
            <person name="Ge C."/>
            <person name="Shi H."/>
            <person name="Pan Z."/>
            <person name="Liu X."/>
        </authorList>
    </citation>
    <scope>NUCLEOTIDE SEQUENCE [LARGE SCALE GENOMIC DNA]</scope>
    <source>
        <strain evidence="4">DSM 9887</strain>
    </source>
</reference>